<dbReference type="Pfam" id="PF00561">
    <property type="entry name" value="Abhydrolase_1"/>
    <property type="match status" value="1"/>
</dbReference>
<dbReference type="SUPFAM" id="SSF53474">
    <property type="entry name" value="alpha/beta-Hydrolases"/>
    <property type="match status" value="1"/>
</dbReference>
<dbReference type="EMBL" id="CP061539">
    <property type="protein sequence ID" value="QNV38038.1"/>
    <property type="molecule type" value="Genomic_DNA"/>
</dbReference>
<dbReference type="PANTHER" id="PTHR46118:SF4">
    <property type="entry name" value="PROTEIN ABHD11"/>
    <property type="match status" value="1"/>
</dbReference>
<accession>A0A7H2BEE2</accession>
<protein>
    <submittedName>
        <fullName evidence="3">Alpha/beta fold hydrolase</fullName>
    </submittedName>
</protein>
<dbReference type="InterPro" id="IPR029058">
    <property type="entry name" value="AB_hydrolase_fold"/>
</dbReference>
<dbReference type="InterPro" id="IPR000073">
    <property type="entry name" value="AB_hydrolase_1"/>
</dbReference>
<dbReference type="GO" id="GO:0016787">
    <property type="term" value="F:hydrolase activity"/>
    <property type="evidence" value="ECO:0007669"/>
    <property type="project" value="UniProtKB-KW"/>
</dbReference>
<dbReference type="Gene3D" id="3.40.50.1820">
    <property type="entry name" value="alpha/beta hydrolase"/>
    <property type="match status" value="1"/>
</dbReference>
<dbReference type="Proteomes" id="UP000516404">
    <property type="component" value="Chromosome"/>
</dbReference>
<proteinExistence type="predicted"/>
<keyword evidence="4" id="KW-1185">Reference proteome</keyword>
<dbReference type="InterPro" id="IPR000639">
    <property type="entry name" value="Epox_hydrolase-like"/>
</dbReference>
<dbReference type="AlphaFoldDB" id="A0A7H2BEE2"/>
<keyword evidence="1 3" id="KW-0378">Hydrolase</keyword>
<reference evidence="3 4" key="1">
    <citation type="submission" date="2020-09" db="EMBL/GenBank/DDBJ databases">
        <title>Investigation of environmental microbes.</title>
        <authorList>
            <person name="Ou Y."/>
            <person name="Kang Q."/>
        </authorList>
    </citation>
    <scope>NUCLEOTIDE SEQUENCE [LARGE SCALE GENOMIC DNA]</scope>
    <source>
        <strain evidence="3 4">KJZ-14</strain>
    </source>
</reference>
<gene>
    <name evidence="3" type="ORF">IDM49_01720</name>
</gene>
<feature type="domain" description="AB hydrolase-1" evidence="2">
    <location>
        <begin position="22"/>
        <end position="249"/>
    </location>
</feature>
<dbReference type="PRINTS" id="PR00412">
    <property type="entry name" value="EPOXHYDRLASE"/>
</dbReference>
<dbReference type="GeneID" id="96622941"/>
<dbReference type="RefSeq" id="WP_168614683.1">
    <property type="nucleotide sequence ID" value="NZ_BAAAOX010000003.1"/>
</dbReference>
<evidence type="ECO:0000256" key="1">
    <source>
        <dbReference type="ARBA" id="ARBA00022801"/>
    </source>
</evidence>
<organism evidence="3 4">
    <name type="scientific">Rothia terrae</name>
    <dbReference type="NCBI Taxonomy" id="396015"/>
    <lineage>
        <taxon>Bacteria</taxon>
        <taxon>Bacillati</taxon>
        <taxon>Actinomycetota</taxon>
        <taxon>Actinomycetes</taxon>
        <taxon>Micrococcales</taxon>
        <taxon>Micrococcaceae</taxon>
        <taxon>Rothia</taxon>
    </lineage>
</organism>
<evidence type="ECO:0000259" key="2">
    <source>
        <dbReference type="Pfam" id="PF00561"/>
    </source>
</evidence>
<dbReference type="PANTHER" id="PTHR46118">
    <property type="entry name" value="PROTEIN ABHD11"/>
    <property type="match status" value="1"/>
</dbReference>
<dbReference type="PRINTS" id="PR00111">
    <property type="entry name" value="ABHYDROLASE"/>
</dbReference>
<evidence type="ECO:0000313" key="4">
    <source>
        <dbReference type="Proteomes" id="UP000516404"/>
    </source>
</evidence>
<evidence type="ECO:0000313" key="3">
    <source>
        <dbReference type="EMBL" id="QNV38038.1"/>
    </source>
</evidence>
<sequence length="264" mass="28981">MGTQEFSIESSTVGSGAQKVAFLHGLMGRGKNFTRIARGLGDDYQVLLMDMPNHGASDWTDSFDYADMADLVARDLENGFAADGPVDVIGHSMGGKIAMLLALRHPHLVNKLVIMDIAPNDSKGSFTVLLDSLLSLDLATLKSRSAASDEIADRVPDAGVRGFLLQNLARGKDGFYWEPNLPMLRKNLDAIMGWEPVDAQPFENPVLWVAGANSNYIQPEDTPVMRQLFPRVRKISVKGAGHWVHADKPEEVTYILNSFLQQES</sequence>
<name>A0A7H2BEE2_9MICC</name>
<dbReference type="KEGG" id="rter:IDM49_01720"/>